<dbReference type="RefSeq" id="WP_027827282.1">
    <property type="nucleotide sequence ID" value="NZ_AUEH01000001.1"/>
</dbReference>
<dbReference type="Proteomes" id="UP000050949">
    <property type="component" value="Unassembled WGS sequence"/>
</dbReference>
<name>A0A0R1XKR1_9LACO</name>
<dbReference type="OrthoDB" id="2310540at2"/>
<evidence type="ECO:0000313" key="2">
    <source>
        <dbReference type="Proteomes" id="UP000050949"/>
    </source>
</evidence>
<comment type="caution">
    <text evidence="1">The sequence shown here is derived from an EMBL/GenBank/DDBJ whole genome shotgun (WGS) entry which is preliminary data.</text>
</comment>
<protein>
    <recommendedName>
        <fullName evidence="3">DUF2969 domain-containing protein</fullName>
    </recommendedName>
</protein>
<dbReference type="eggNOG" id="ENOG5030MXY">
    <property type="taxonomic scope" value="Bacteria"/>
</dbReference>
<dbReference type="Pfam" id="PF11184">
    <property type="entry name" value="DUF2969"/>
    <property type="match status" value="1"/>
</dbReference>
<evidence type="ECO:0008006" key="3">
    <source>
        <dbReference type="Google" id="ProtNLM"/>
    </source>
</evidence>
<evidence type="ECO:0000313" key="1">
    <source>
        <dbReference type="EMBL" id="KRM28523.1"/>
    </source>
</evidence>
<dbReference type="InterPro" id="IPR021351">
    <property type="entry name" value="DUF2969"/>
</dbReference>
<accession>A0A0R1XKR1</accession>
<dbReference type="PATRIC" id="fig|1122147.4.peg.2057"/>
<sequence>MSSHNKKQNIPLALEEIPDTPNTWRLKTDHDVLGMITQEDDHYLARSGETPVGGKFHTADDAVEALIAEYNLHRHNG</sequence>
<organism evidence="1 2">
    <name type="scientific">Schleiferilactobacillus harbinensis DSM 16991</name>
    <dbReference type="NCBI Taxonomy" id="1122147"/>
    <lineage>
        <taxon>Bacteria</taxon>
        <taxon>Bacillati</taxon>
        <taxon>Bacillota</taxon>
        <taxon>Bacilli</taxon>
        <taxon>Lactobacillales</taxon>
        <taxon>Lactobacillaceae</taxon>
        <taxon>Schleiferilactobacillus</taxon>
    </lineage>
</organism>
<dbReference type="EMBL" id="AZFW01000032">
    <property type="protein sequence ID" value="KRM28523.1"/>
    <property type="molecule type" value="Genomic_DNA"/>
</dbReference>
<dbReference type="AlphaFoldDB" id="A0A0R1XKR1"/>
<dbReference type="GeneID" id="78508883"/>
<reference evidence="1 2" key="1">
    <citation type="journal article" date="2015" name="Genome Announc.">
        <title>Expanding the biotechnology potential of lactobacilli through comparative genomics of 213 strains and associated genera.</title>
        <authorList>
            <person name="Sun Z."/>
            <person name="Harris H.M."/>
            <person name="McCann A."/>
            <person name="Guo C."/>
            <person name="Argimon S."/>
            <person name="Zhang W."/>
            <person name="Yang X."/>
            <person name="Jeffery I.B."/>
            <person name="Cooney J.C."/>
            <person name="Kagawa T.F."/>
            <person name="Liu W."/>
            <person name="Song Y."/>
            <person name="Salvetti E."/>
            <person name="Wrobel A."/>
            <person name="Rasinkangas P."/>
            <person name="Parkhill J."/>
            <person name="Rea M.C."/>
            <person name="O'Sullivan O."/>
            <person name="Ritari J."/>
            <person name="Douillard F.P."/>
            <person name="Paul Ross R."/>
            <person name="Yang R."/>
            <person name="Briner A.E."/>
            <person name="Felis G.E."/>
            <person name="de Vos W.M."/>
            <person name="Barrangou R."/>
            <person name="Klaenhammer T.R."/>
            <person name="Caufield P.W."/>
            <person name="Cui Y."/>
            <person name="Zhang H."/>
            <person name="O'Toole P.W."/>
        </authorList>
    </citation>
    <scope>NUCLEOTIDE SEQUENCE [LARGE SCALE GENOMIC DNA]</scope>
    <source>
        <strain evidence="1 2">DSM 16991</strain>
    </source>
</reference>
<gene>
    <name evidence="1" type="ORF">FC91_GL001988</name>
</gene>
<proteinExistence type="predicted"/>